<proteinExistence type="inferred from homology"/>
<accession>A6NSY2</accession>
<comment type="miscellaneous">
    <text evidence="9">This enzyme catalyzes only one turnover and therefore is not strictly catalytic. According to one definition, an enzyme is a biocatalyst that acts repeatedly and over many reaction cycles.</text>
</comment>
<evidence type="ECO:0000256" key="8">
    <source>
        <dbReference type="ARBA" id="ARBA00049348"/>
    </source>
</evidence>
<dbReference type="Proteomes" id="UP000003639">
    <property type="component" value="Unassembled WGS sequence"/>
</dbReference>
<dbReference type="STRING" id="411467.BACCAP_01311"/>
<reference evidence="11 12" key="1">
    <citation type="submission" date="2007-04" db="EMBL/GenBank/DDBJ databases">
        <authorList>
            <person name="Fulton L."/>
            <person name="Clifton S."/>
            <person name="Fulton B."/>
            <person name="Xu J."/>
            <person name="Minx P."/>
            <person name="Pepin K.H."/>
            <person name="Johnson M."/>
            <person name="Thiruvilangam P."/>
            <person name="Bhonagiri V."/>
            <person name="Nash W.E."/>
            <person name="Mardis E.R."/>
            <person name="Wilson R.K."/>
        </authorList>
    </citation>
    <scope>NUCLEOTIDE SEQUENCE [LARGE SCALE GENOMIC DNA]</scope>
    <source>
        <strain evidence="11 12">ATCC 29799</strain>
    </source>
</reference>
<dbReference type="EC" id="2.1.1.63" evidence="9"/>
<dbReference type="EMBL" id="AAXG02000010">
    <property type="protein sequence ID" value="EDN00545.1"/>
    <property type="molecule type" value="Genomic_DNA"/>
</dbReference>
<evidence type="ECO:0000256" key="7">
    <source>
        <dbReference type="ARBA" id="ARBA00023204"/>
    </source>
</evidence>
<dbReference type="NCBIfam" id="TIGR00589">
    <property type="entry name" value="ogt"/>
    <property type="match status" value="1"/>
</dbReference>
<evidence type="ECO:0000256" key="6">
    <source>
        <dbReference type="ARBA" id="ARBA00022763"/>
    </source>
</evidence>
<feature type="active site" description="Nucleophile; methyl group acceptor" evidence="9">
    <location>
        <position position="132"/>
    </location>
</feature>
<keyword evidence="6 9" id="KW-0227">DNA damage</keyword>
<evidence type="ECO:0000256" key="1">
    <source>
        <dbReference type="ARBA" id="ARBA00001286"/>
    </source>
</evidence>
<comment type="catalytic activity">
    <reaction evidence="8 9">
        <text>a 6-O-methyl-2'-deoxyguanosine in DNA + L-cysteinyl-[protein] = S-methyl-L-cysteinyl-[protein] + a 2'-deoxyguanosine in DNA</text>
        <dbReference type="Rhea" id="RHEA:24000"/>
        <dbReference type="Rhea" id="RHEA-COMP:10131"/>
        <dbReference type="Rhea" id="RHEA-COMP:10132"/>
        <dbReference type="Rhea" id="RHEA-COMP:11367"/>
        <dbReference type="Rhea" id="RHEA-COMP:11368"/>
        <dbReference type="ChEBI" id="CHEBI:29950"/>
        <dbReference type="ChEBI" id="CHEBI:82612"/>
        <dbReference type="ChEBI" id="CHEBI:85445"/>
        <dbReference type="ChEBI" id="CHEBI:85448"/>
        <dbReference type="EC" id="2.1.1.63"/>
    </reaction>
</comment>
<dbReference type="Gene3D" id="3.30.160.70">
    <property type="entry name" value="Methylated DNA-protein cysteine methyltransferase domain"/>
    <property type="match status" value="1"/>
</dbReference>
<reference evidence="11 12" key="2">
    <citation type="submission" date="2007-06" db="EMBL/GenBank/DDBJ databases">
        <title>Draft genome sequence of Pseudoflavonifractor capillosus ATCC 29799.</title>
        <authorList>
            <person name="Sudarsanam P."/>
            <person name="Ley R."/>
            <person name="Guruge J."/>
            <person name="Turnbaugh P.J."/>
            <person name="Mahowald M."/>
            <person name="Liep D."/>
            <person name="Gordon J."/>
        </authorList>
    </citation>
    <scope>NUCLEOTIDE SEQUENCE [LARGE SCALE GENOMIC DNA]</scope>
    <source>
        <strain evidence="11 12">ATCC 29799</strain>
    </source>
</reference>
<keyword evidence="3 9" id="KW-0963">Cytoplasm</keyword>
<dbReference type="InterPro" id="IPR036631">
    <property type="entry name" value="MGMT_N_sf"/>
</dbReference>
<sequence>MIHSGEEREQVDLILFDTPLGLMGLEEEDGALVSLRLPGQPVPRIACHETPLLSEGKRQVLEYLAGQRRVFDLPLAPRGTEFYRSVWRALEAIPYGETRSYRDIAQAVGRPKAVRAVGQANHNNPIPIIIPCHRVVGANGSLTGYAGGLDMKKHLLRLEAGVVEGKER</sequence>
<evidence type="ECO:0000313" key="12">
    <source>
        <dbReference type="Proteomes" id="UP000003639"/>
    </source>
</evidence>
<dbReference type="InterPro" id="IPR014048">
    <property type="entry name" value="MethylDNA_cys_MeTrfase_DNA-bd"/>
</dbReference>
<dbReference type="HAMAP" id="MF_00772">
    <property type="entry name" value="OGT"/>
    <property type="match status" value="1"/>
</dbReference>
<dbReference type="PANTHER" id="PTHR10815">
    <property type="entry name" value="METHYLATED-DNA--PROTEIN-CYSTEINE METHYLTRANSFERASE"/>
    <property type="match status" value="1"/>
</dbReference>
<comment type="similarity">
    <text evidence="2 9">Belongs to the MGMT family.</text>
</comment>
<name>A6NSY2_9FIRM</name>
<dbReference type="GO" id="GO:0032259">
    <property type="term" value="P:methylation"/>
    <property type="evidence" value="ECO:0007669"/>
    <property type="project" value="UniProtKB-KW"/>
</dbReference>
<dbReference type="AlphaFoldDB" id="A6NSY2"/>
<dbReference type="CDD" id="cd06445">
    <property type="entry name" value="ATase"/>
    <property type="match status" value="1"/>
</dbReference>
<dbReference type="GO" id="GO:0003908">
    <property type="term" value="F:methylated-DNA-[protein]-cysteine S-methyltransferase activity"/>
    <property type="evidence" value="ECO:0007669"/>
    <property type="project" value="UniProtKB-UniRule"/>
</dbReference>
<keyword evidence="4 9" id="KW-0489">Methyltransferase</keyword>
<dbReference type="RefSeq" id="WP_006571859.1">
    <property type="nucleotide sequence ID" value="NZ_AAXG02000010.1"/>
</dbReference>
<organism evidence="11 12">
    <name type="scientific">Pseudoflavonifractor capillosus ATCC 29799</name>
    <dbReference type="NCBI Taxonomy" id="411467"/>
    <lineage>
        <taxon>Bacteria</taxon>
        <taxon>Bacillati</taxon>
        <taxon>Bacillota</taxon>
        <taxon>Clostridia</taxon>
        <taxon>Eubacteriales</taxon>
        <taxon>Oscillospiraceae</taxon>
        <taxon>Pseudoflavonifractor</taxon>
    </lineage>
</organism>
<evidence type="ECO:0000256" key="3">
    <source>
        <dbReference type="ARBA" id="ARBA00022490"/>
    </source>
</evidence>
<evidence type="ECO:0000256" key="2">
    <source>
        <dbReference type="ARBA" id="ARBA00008711"/>
    </source>
</evidence>
<feature type="domain" description="Methylated-DNA-[protein]-cysteine S-methyltransferase DNA binding" evidence="10">
    <location>
        <begin position="81"/>
        <end position="160"/>
    </location>
</feature>
<dbReference type="GO" id="GO:0005737">
    <property type="term" value="C:cytoplasm"/>
    <property type="evidence" value="ECO:0007669"/>
    <property type="project" value="UniProtKB-SubCell"/>
</dbReference>
<dbReference type="FunFam" id="1.10.10.10:FF:000214">
    <property type="entry name" value="Methylated-DNA--protein-cysteine methyltransferase"/>
    <property type="match status" value="1"/>
</dbReference>
<evidence type="ECO:0000313" key="11">
    <source>
        <dbReference type="EMBL" id="EDN00545.1"/>
    </source>
</evidence>
<dbReference type="InterPro" id="IPR036217">
    <property type="entry name" value="MethylDNA_cys_MeTrfase_DNAb"/>
</dbReference>
<gene>
    <name evidence="11" type="ORF">BACCAP_01311</name>
</gene>
<protein>
    <recommendedName>
        <fullName evidence="9">Methylated-DNA--protein-cysteine methyltransferase</fullName>
        <ecNumber evidence="9">2.1.1.63</ecNumber>
    </recommendedName>
    <alternativeName>
        <fullName evidence="9">6-O-methylguanine-DNA methyltransferase</fullName>
        <shortName evidence="9">MGMT</shortName>
    </alternativeName>
    <alternativeName>
        <fullName evidence="9">O-6-methylguanine-DNA-alkyltransferase</fullName>
    </alternativeName>
</protein>
<evidence type="ECO:0000256" key="9">
    <source>
        <dbReference type="HAMAP-Rule" id="MF_00772"/>
    </source>
</evidence>
<evidence type="ECO:0000256" key="4">
    <source>
        <dbReference type="ARBA" id="ARBA00022603"/>
    </source>
</evidence>
<comment type="function">
    <text evidence="9">Involved in the cellular defense against the biological effects of O6-methylguanine (O6-MeG) and O4-methylthymine (O4-MeT) in DNA. Repairs the methylated nucleobase in DNA by stoichiometrically transferring the methyl group to a cysteine residue in the enzyme. This is a suicide reaction: the enzyme is irreversibly inactivated.</text>
</comment>
<keyword evidence="12" id="KW-1185">Reference proteome</keyword>
<dbReference type="SUPFAM" id="SSF46767">
    <property type="entry name" value="Methylated DNA-protein cysteine methyltransferase, C-terminal domain"/>
    <property type="match status" value="1"/>
</dbReference>
<dbReference type="InterPro" id="IPR001497">
    <property type="entry name" value="MethylDNA_cys_MeTrfase_AS"/>
</dbReference>
<comment type="caution">
    <text evidence="11">The sequence shown here is derived from an EMBL/GenBank/DDBJ whole genome shotgun (WGS) entry which is preliminary data.</text>
</comment>
<comment type="catalytic activity">
    <reaction evidence="1 9">
        <text>a 4-O-methyl-thymidine in DNA + L-cysteinyl-[protein] = a thymidine in DNA + S-methyl-L-cysteinyl-[protein]</text>
        <dbReference type="Rhea" id="RHEA:53428"/>
        <dbReference type="Rhea" id="RHEA-COMP:10131"/>
        <dbReference type="Rhea" id="RHEA-COMP:10132"/>
        <dbReference type="Rhea" id="RHEA-COMP:13555"/>
        <dbReference type="Rhea" id="RHEA-COMP:13556"/>
        <dbReference type="ChEBI" id="CHEBI:29950"/>
        <dbReference type="ChEBI" id="CHEBI:82612"/>
        <dbReference type="ChEBI" id="CHEBI:137386"/>
        <dbReference type="ChEBI" id="CHEBI:137387"/>
        <dbReference type="EC" id="2.1.1.63"/>
    </reaction>
</comment>
<dbReference type="PROSITE" id="PS00374">
    <property type="entry name" value="MGMT"/>
    <property type="match status" value="1"/>
</dbReference>
<dbReference type="Gene3D" id="1.10.10.10">
    <property type="entry name" value="Winged helix-like DNA-binding domain superfamily/Winged helix DNA-binding domain"/>
    <property type="match status" value="1"/>
</dbReference>
<dbReference type="PANTHER" id="PTHR10815:SF5">
    <property type="entry name" value="METHYLATED-DNA--PROTEIN-CYSTEINE METHYLTRANSFERASE"/>
    <property type="match status" value="1"/>
</dbReference>
<keyword evidence="5 9" id="KW-0808">Transferase</keyword>
<evidence type="ECO:0000259" key="10">
    <source>
        <dbReference type="Pfam" id="PF01035"/>
    </source>
</evidence>
<comment type="subcellular location">
    <subcellularLocation>
        <location evidence="9">Cytoplasm</location>
    </subcellularLocation>
</comment>
<dbReference type="eggNOG" id="COG0350">
    <property type="taxonomic scope" value="Bacteria"/>
</dbReference>
<evidence type="ECO:0000256" key="5">
    <source>
        <dbReference type="ARBA" id="ARBA00022679"/>
    </source>
</evidence>
<dbReference type="SUPFAM" id="SSF53155">
    <property type="entry name" value="Methylated DNA-protein cysteine methyltransferase domain"/>
    <property type="match status" value="1"/>
</dbReference>
<dbReference type="InterPro" id="IPR023546">
    <property type="entry name" value="MGMT"/>
</dbReference>
<dbReference type="GO" id="GO:0006307">
    <property type="term" value="P:DNA alkylation repair"/>
    <property type="evidence" value="ECO:0007669"/>
    <property type="project" value="UniProtKB-UniRule"/>
</dbReference>
<keyword evidence="7 9" id="KW-0234">DNA repair</keyword>
<dbReference type="InterPro" id="IPR036388">
    <property type="entry name" value="WH-like_DNA-bd_sf"/>
</dbReference>
<dbReference type="Pfam" id="PF01035">
    <property type="entry name" value="DNA_binding_1"/>
    <property type="match status" value="1"/>
</dbReference>